<dbReference type="PRINTS" id="PR00326">
    <property type="entry name" value="GTP1OBG"/>
</dbReference>
<dbReference type="Pfam" id="PF09269">
    <property type="entry name" value="DUF1967"/>
    <property type="match status" value="1"/>
</dbReference>
<dbReference type="PIRSF" id="PIRSF002401">
    <property type="entry name" value="GTP_bd_Obg/CgtA"/>
    <property type="match status" value="1"/>
</dbReference>
<evidence type="ECO:0000259" key="12">
    <source>
        <dbReference type="PROSITE" id="PS51881"/>
    </source>
</evidence>
<dbReference type="Gene3D" id="3.30.300.350">
    <property type="entry name" value="GTP-binding protein OBG, C-terminal domain"/>
    <property type="match status" value="1"/>
</dbReference>
<dbReference type="GO" id="GO:0000287">
    <property type="term" value="F:magnesium ion binding"/>
    <property type="evidence" value="ECO:0007669"/>
    <property type="project" value="InterPro"/>
</dbReference>
<dbReference type="EMBL" id="AP021858">
    <property type="protein sequence ID" value="BBO24482.1"/>
    <property type="molecule type" value="Genomic_DNA"/>
</dbReference>
<dbReference type="Gene3D" id="2.70.210.12">
    <property type="entry name" value="GTP1/OBG domain"/>
    <property type="match status" value="1"/>
</dbReference>
<dbReference type="KEGG" id="npy:NPRO_20770"/>
<feature type="binding site" evidence="9">
    <location>
        <position position="191"/>
    </location>
    <ligand>
        <name>Mg(2+)</name>
        <dbReference type="ChEBI" id="CHEBI:18420"/>
    </ligand>
</feature>
<evidence type="ECO:0000256" key="4">
    <source>
        <dbReference type="ARBA" id="ARBA00022723"/>
    </source>
</evidence>
<organism evidence="14 15">
    <name type="scientific">Candidatus Nitrosymbiomonas proteolyticus</name>
    <dbReference type="NCBI Taxonomy" id="2608984"/>
    <lineage>
        <taxon>Bacteria</taxon>
        <taxon>Bacillati</taxon>
        <taxon>Armatimonadota</taxon>
        <taxon>Armatimonadota incertae sedis</taxon>
        <taxon>Candidatus Nitrosymbiomonas</taxon>
    </lineage>
</organism>
<evidence type="ECO:0000256" key="9">
    <source>
        <dbReference type="HAMAP-Rule" id="MF_01454"/>
    </source>
</evidence>
<dbReference type="InterPro" id="IPR006169">
    <property type="entry name" value="GTP1_OBG_dom"/>
</dbReference>
<dbReference type="PROSITE" id="PS51881">
    <property type="entry name" value="OCT"/>
    <property type="match status" value="1"/>
</dbReference>
<dbReference type="InterPro" id="IPR045086">
    <property type="entry name" value="OBG_GTPase"/>
</dbReference>
<feature type="binding site" evidence="9">
    <location>
        <begin position="210"/>
        <end position="213"/>
    </location>
    <ligand>
        <name>GTP</name>
        <dbReference type="ChEBI" id="CHEBI:37565"/>
    </ligand>
</feature>
<feature type="domain" description="Obg" evidence="13">
    <location>
        <begin position="1"/>
        <end position="157"/>
    </location>
</feature>
<evidence type="ECO:0000256" key="2">
    <source>
        <dbReference type="ARBA" id="ARBA00007699"/>
    </source>
</evidence>
<dbReference type="PROSITE" id="PS00905">
    <property type="entry name" value="GTP1_OBG"/>
    <property type="match status" value="1"/>
</dbReference>
<protein>
    <recommendedName>
        <fullName evidence="9">GTPase Obg</fullName>
        <ecNumber evidence="9">3.6.5.-</ecNumber>
    </recommendedName>
    <alternativeName>
        <fullName evidence="9">GTP-binding protein Obg</fullName>
    </alternativeName>
</protein>
<dbReference type="NCBIfam" id="TIGR03595">
    <property type="entry name" value="Obg_CgtA_exten"/>
    <property type="match status" value="1"/>
</dbReference>
<feature type="region of interest" description="Disordered" evidence="10">
    <location>
        <begin position="1"/>
        <end position="42"/>
    </location>
</feature>
<dbReference type="FunFam" id="2.70.210.12:FF:000001">
    <property type="entry name" value="GTPase Obg"/>
    <property type="match status" value="1"/>
</dbReference>
<dbReference type="PROSITE" id="PS51710">
    <property type="entry name" value="G_OBG"/>
    <property type="match status" value="1"/>
</dbReference>
<dbReference type="GO" id="GO:0005525">
    <property type="term" value="F:GTP binding"/>
    <property type="evidence" value="ECO:0007669"/>
    <property type="project" value="UniProtKB-UniRule"/>
</dbReference>
<dbReference type="InterPro" id="IPR015349">
    <property type="entry name" value="OCT_dom"/>
</dbReference>
<dbReference type="InterPro" id="IPR006074">
    <property type="entry name" value="GTP1-OBG_CS"/>
</dbReference>
<feature type="binding site" evidence="9">
    <location>
        <begin position="189"/>
        <end position="193"/>
    </location>
    <ligand>
        <name>GTP</name>
        <dbReference type="ChEBI" id="CHEBI:37565"/>
    </ligand>
</feature>
<dbReference type="Pfam" id="PF01926">
    <property type="entry name" value="MMR_HSR1"/>
    <property type="match status" value="1"/>
</dbReference>
<dbReference type="PROSITE" id="PS51883">
    <property type="entry name" value="OBG"/>
    <property type="match status" value="1"/>
</dbReference>
<dbReference type="EC" id="3.6.5.-" evidence="9"/>
<dbReference type="SUPFAM" id="SSF82051">
    <property type="entry name" value="Obg GTP-binding protein N-terminal domain"/>
    <property type="match status" value="1"/>
</dbReference>
<keyword evidence="8 9" id="KW-0342">GTP-binding</keyword>
<comment type="subunit">
    <text evidence="9">Monomer.</text>
</comment>
<dbReference type="PANTHER" id="PTHR11702">
    <property type="entry name" value="DEVELOPMENTALLY REGULATED GTP-BINDING PROTEIN-RELATED"/>
    <property type="match status" value="1"/>
</dbReference>
<evidence type="ECO:0000256" key="1">
    <source>
        <dbReference type="ARBA" id="ARBA00001946"/>
    </source>
</evidence>
<feature type="binding site" evidence="9">
    <location>
        <begin position="309"/>
        <end position="311"/>
    </location>
    <ligand>
        <name>GTP</name>
        <dbReference type="ChEBI" id="CHEBI:37565"/>
    </ligand>
</feature>
<dbReference type="InterPro" id="IPR031167">
    <property type="entry name" value="G_OBG"/>
</dbReference>
<feature type="binding site" evidence="9">
    <location>
        <begin position="164"/>
        <end position="171"/>
    </location>
    <ligand>
        <name>GTP</name>
        <dbReference type="ChEBI" id="CHEBI:37565"/>
    </ligand>
</feature>
<dbReference type="CDD" id="cd01898">
    <property type="entry name" value="Obg"/>
    <property type="match status" value="1"/>
</dbReference>
<dbReference type="InterPro" id="IPR006073">
    <property type="entry name" value="GTP-bd"/>
</dbReference>
<evidence type="ECO:0000313" key="14">
    <source>
        <dbReference type="EMBL" id="BBO24482.1"/>
    </source>
</evidence>
<dbReference type="SUPFAM" id="SSF52540">
    <property type="entry name" value="P-loop containing nucleoside triphosphate hydrolases"/>
    <property type="match status" value="1"/>
</dbReference>
<dbReference type="InterPro" id="IPR036726">
    <property type="entry name" value="GTP1_OBG_dom_sf"/>
</dbReference>
<name>A0A809RX55_9BACT</name>
<dbReference type="HAMAP" id="MF_01454">
    <property type="entry name" value="GTPase_Obg"/>
    <property type="match status" value="1"/>
</dbReference>
<sequence length="421" mass="45444">MFLDETEVEFQSGKGGSGAVSFHREKHVPRGGPNGADGGRGGDIVLQADRSKRTLYDFRLKRSYRADDGAHGRGNKRGSDGKPVLLKVPVGTVIRNLKTDEVISDLNRHGARCVVCKGGRGGFGNLHYTSSVRQAPNFAEKGEPGEQVVARLELKLLADVGIVGLPNAGKSTFISAISAARPKIAAYPFTTLVPNLGVVSVDGDSFVVADLPGLVEGASQGVGLGHRFLKHAERTAALVHMVECLPLDASDPLANYDLVEAELRNYSPELAGKPRLVFLSKADLMPAEEVRALAKKLEKRSGLPVLVLSAATGEGVSEAIYAMYGAVRAMPAQDDAEVITLSPERNDEAWSAEEVEGGFRIHGKRIERAIAMTDLDNREAVFRLQRRLERWGVFDRLRELGAAEGDTVFVGEEEFAFTEES</sequence>
<dbReference type="GO" id="GO:0003924">
    <property type="term" value="F:GTPase activity"/>
    <property type="evidence" value="ECO:0007669"/>
    <property type="project" value="UniProtKB-UniRule"/>
</dbReference>
<evidence type="ECO:0000259" key="13">
    <source>
        <dbReference type="PROSITE" id="PS51883"/>
    </source>
</evidence>
<dbReference type="InterPro" id="IPR036346">
    <property type="entry name" value="GTP-bd_prot_GTP1/OBG_C_sf"/>
</dbReference>
<evidence type="ECO:0000256" key="5">
    <source>
        <dbReference type="ARBA" id="ARBA00022741"/>
    </source>
</evidence>
<dbReference type="GO" id="GO:0042254">
    <property type="term" value="P:ribosome biogenesis"/>
    <property type="evidence" value="ECO:0007669"/>
    <property type="project" value="UniProtKB-UniRule"/>
</dbReference>
<dbReference type="InterPro" id="IPR027417">
    <property type="entry name" value="P-loop_NTPase"/>
</dbReference>
<dbReference type="InterPro" id="IPR014100">
    <property type="entry name" value="GTP-bd_Obg/CgtA"/>
</dbReference>
<dbReference type="NCBIfam" id="TIGR02729">
    <property type="entry name" value="Obg_CgtA"/>
    <property type="match status" value="1"/>
</dbReference>
<feature type="binding site" evidence="9">
    <location>
        <begin position="280"/>
        <end position="283"/>
    </location>
    <ligand>
        <name>GTP</name>
        <dbReference type="ChEBI" id="CHEBI:37565"/>
    </ligand>
</feature>
<feature type="compositionally biased region" description="Gly residues" evidence="10">
    <location>
        <begin position="32"/>
        <end position="42"/>
    </location>
</feature>
<comment type="function">
    <text evidence="9">An essential GTPase which binds GTP, GDP and possibly (p)ppGpp with moderate affinity, with high nucleotide exchange rates and a fairly low GTP hydrolysis rate. Plays a role in control of the cell cycle, stress response, ribosome biogenesis and in those bacteria that undergo differentiation, in morphogenesis control.</text>
</comment>
<comment type="cofactor">
    <cofactor evidence="1 9">
        <name>Mg(2+)</name>
        <dbReference type="ChEBI" id="CHEBI:18420"/>
    </cofactor>
</comment>
<keyword evidence="5 9" id="KW-0547">Nucleotide-binding</keyword>
<dbReference type="SUPFAM" id="SSF102741">
    <property type="entry name" value="Obg GTP-binding protein C-terminal domain"/>
    <property type="match status" value="1"/>
</dbReference>
<dbReference type="NCBIfam" id="NF008956">
    <property type="entry name" value="PRK12299.1"/>
    <property type="match status" value="1"/>
</dbReference>
<evidence type="ECO:0000256" key="7">
    <source>
        <dbReference type="ARBA" id="ARBA00022842"/>
    </source>
</evidence>
<feature type="domain" description="OCT" evidence="12">
    <location>
        <begin position="342"/>
        <end position="419"/>
    </location>
</feature>
<keyword evidence="4 9" id="KW-0479">Metal-binding</keyword>
<evidence type="ECO:0000256" key="8">
    <source>
        <dbReference type="ARBA" id="ARBA00023134"/>
    </source>
</evidence>
<evidence type="ECO:0000256" key="10">
    <source>
        <dbReference type="SAM" id="MobiDB-lite"/>
    </source>
</evidence>
<dbReference type="GO" id="GO:0005737">
    <property type="term" value="C:cytoplasm"/>
    <property type="evidence" value="ECO:0007669"/>
    <property type="project" value="UniProtKB-SubCell"/>
</dbReference>
<keyword evidence="3 9" id="KW-0963">Cytoplasm</keyword>
<evidence type="ECO:0000256" key="3">
    <source>
        <dbReference type="ARBA" id="ARBA00022490"/>
    </source>
</evidence>
<proteinExistence type="inferred from homology"/>
<dbReference type="AlphaFoldDB" id="A0A809RX55"/>
<comment type="subcellular location">
    <subcellularLocation>
        <location evidence="9">Cytoplasm</location>
    </subcellularLocation>
</comment>
<comment type="similarity">
    <text evidence="2 9">Belongs to the TRAFAC class OBG-HflX-like GTPase superfamily. OBG GTPase family.</text>
</comment>
<dbReference type="Pfam" id="PF01018">
    <property type="entry name" value="GTP1_OBG"/>
    <property type="match status" value="1"/>
</dbReference>
<dbReference type="Proteomes" id="UP000662873">
    <property type="component" value="Chromosome"/>
</dbReference>
<dbReference type="NCBIfam" id="NF008954">
    <property type="entry name" value="PRK12296.1"/>
    <property type="match status" value="1"/>
</dbReference>
<feature type="binding site" evidence="9">
    <location>
        <position position="171"/>
    </location>
    <ligand>
        <name>Mg(2+)</name>
        <dbReference type="ChEBI" id="CHEBI:18420"/>
    </ligand>
</feature>
<dbReference type="NCBIfam" id="NF008955">
    <property type="entry name" value="PRK12297.1"/>
    <property type="match status" value="1"/>
</dbReference>
<evidence type="ECO:0000259" key="11">
    <source>
        <dbReference type="PROSITE" id="PS51710"/>
    </source>
</evidence>
<accession>A0A809RX55</accession>
<keyword evidence="6 9" id="KW-0378">Hydrolase</keyword>
<keyword evidence="7 9" id="KW-0460">Magnesium</keyword>
<evidence type="ECO:0000256" key="6">
    <source>
        <dbReference type="ARBA" id="ARBA00022801"/>
    </source>
</evidence>
<dbReference type="Gene3D" id="3.40.50.300">
    <property type="entry name" value="P-loop containing nucleotide triphosphate hydrolases"/>
    <property type="match status" value="1"/>
</dbReference>
<dbReference type="PANTHER" id="PTHR11702:SF31">
    <property type="entry name" value="MITOCHONDRIAL RIBOSOME-ASSOCIATED GTPASE 2"/>
    <property type="match status" value="1"/>
</dbReference>
<reference evidence="14" key="1">
    <citation type="journal article" name="DNA Res.">
        <title>The physiological potential of anammox bacteria as revealed by their core genome structure.</title>
        <authorList>
            <person name="Okubo T."/>
            <person name="Toyoda A."/>
            <person name="Fukuhara K."/>
            <person name="Uchiyama I."/>
            <person name="Harigaya Y."/>
            <person name="Kuroiwa M."/>
            <person name="Suzuki T."/>
            <person name="Murakami Y."/>
            <person name="Suwa Y."/>
            <person name="Takami H."/>
        </authorList>
    </citation>
    <scope>NUCLEOTIDE SEQUENCE</scope>
    <source>
        <strain evidence="14">317325-2</strain>
    </source>
</reference>
<feature type="domain" description="OBG-type G" evidence="11">
    <location>
        <begin position="158"/>
        <end position="328"/>
    </location>
</feature>
<gene>
    <name evidence="9" type="primary">obg</name>
    <name evidence="14" type="ORF">NPRO_20770</name>
</gene>
<evidence type="ECO:0000313" key="15">
    <source>
        <dbReference type="Proteomes" id="UP000662873"/>
    </source>
</evidence>